<dbReference type="InterPro" id="IPR030559">
    <property type="entry name" value="PolZ_Rev3"/>
</dbReference>
<evidence type="ECO:0000256" key="3">
    <source>
        <dbReference type="ARBA" id="ARBA00012417"/>
    </source>
</evidence>
<dbReference type="InterPro" id="IPR006134">
    <property type="entry name" value="DNA-dir_DNA_pol_B_multi_dom"/>
</dbReference>
<reference evidence="16" key="1">
    <citation type="submission" date="2021-02" db="EMBL/GenBank/DDBJ databases">
        <authorList>
            <person name="Bekaert M."/>
        </authorList>
    </citation>
    <scope>NUCLEOTIDE SEQUENCE</scope>
    <source>
        <strain evidence="16">IoA-00</strain>
    </source>
</reference>
<dbReference type="Gene3D" id="1.10.132.60">
    <property type="entry name" value="DNA polymerase family B, C-terminal domain"/>
    <property type="match status" value="1"/>
</dbReference>
<accession>A0A7R8GZJ8</accession>
<evidence type="ECO:0000256" key="1">
    <source>
        <dbReference type="ARBA" id="ARBA00001966"/>
    </source>
</evidence>
<dbReference type="GO" id="GO:0003677">
    <property type="term" value="F:DNA binding"/>
    <property type="evidence" value="ECO:0007669"/>
    <property type="project" value="InterPro"/>
</dbReference>
<dbReference type="EC" id="2.7.7.7" evidence="3"/>
<organism evidence="16 17">
    <name type="scientific">Lepeophtheirus salmonis</name>
    <name type="common">Salmon louse</name>
    <name type="synonym">Caligus salmonis</name>
    <dbReference type="NCBI Taxonomy" id="72036"/>
    <lineage>
        <taxon>Eukaryota</taxon>
        <taxon>Metazoa</taxon>
        <taxon>Ecdysozoa</taxon>
        <taxon>Arthropoda</taxon>
        <taxon>Crustacea</taxon>
        <taxon>Multicrustacea</taxon>
        <taxon>Hexanauplia</taxon>
        <taxon>Copepoda</taxon>
        <taxon>Siphonostomatoida</taxon>
        <taxon>Caligidae</taxon>
        <taxon>Lepeophtheirus</taxon>
    </lineage>
</organism>
<keyword evidence="11" id="KW-0408">Iron</keyword>
<feature type="domain" description="DNA-directed DNA polymerase family B multifunctional" evidence="15">
    <location>
        <begin position="175"/>
        <end position="330"/>
    </location>
</feature>
<evidence type="ECO:0000256" key="13">
    <source>
        <dbReference type="ARBA" id="ARBA00023204"/>
    </source>
</evidence>
<keyword evidence="6 16" id="KW-0548">Nucleotidyltransferase</keyword>
<dbReference type="AlphaFoldDB" id="A0A7R8GZJ8"/>
<keyword evidence="5 16" id="KW-0808">Transferase</keyword>
<dbReference type="InterPro" id="IPR006172">
    <property type="entry name" value="DNA-dir_DNA_pol_B"/>
</dbReference>
<keyword evidence="17" id="KW-1185">Reference proteome</keyword>
<dbReference type="Proteomes" id="UP000675881">
    <property type="component" value="Chromosome 1"/>
</dbReference>
<dbReference type="CDD" id="cd05534">
    <property type="entry name" value="POLBc_zeta"/>
    <property type="match status" value="1"/>
</dbReference>
<evidence type="ECO:0000259" key="15">
    <source>
        <dbReference type="Pfam" id="PF00136"/>
    </source>
</evidence>
<dbReference type="GO" id="GO:0000166">
    <property type="term" value="F:nucleotide binding"/>
    <property type="evidence" value="ECO:0007669"/>
    <property type="project" value="InterPro"/>
</dbReference>
<dbReference type="GO" id="GO:0046872">
    <property type="term" value="F:metal ion binding"/>
    <property type="evidence" value="ECO:0007669"/>
    <property type="project" value="UniProtKB-KW"/>
</dbReference>
<dbReference type="GO" id="GO:0042276">
    <property type="term" value="P:error-prone translesion synthesis"/>
    <property type="evidence" value="ECO:0007669"/>
    <property type="project" value="TreeGrafter"/>
</dbReference>
<dbReference type="GO" id="GO:0051536">
    <property type="term" value="F:iron-sulfur cluster binding"/>
    <property type="evidence" value="ECO:0007669"/>
    <property type="project" value="UniProtKB-KW"/>
</dbReference>
<proteinExistence type="inferred from homology"/>
<dbReference type="InterPro" id="IPR042087">
    <property type="entry name" value="DNA_pol_B_thumb"/>
</dbReference>
<dbReference type="FunFam" id="1.10.132.60:FF:000005">
    <property type="entry name" value="Putative DNA polymerase zeta catalytic subunit"/>
    <property type="match status" value="1"/>
</dbReference>
<evidence type="ECO:0000256" key="9">
    <source>
        <dbReference type="ARBA" id="ARBA00022833"/>
    </source>
</evidence>
<dbReference type="GO" id="GO:0003887">
    <property type="term" value="F:DNA-directed DNA polymerase activity"/>
    <property type="evidence" value="ECO:0007669"/>
    <property type="project" value="UniProtKB-KW"/>
</dbReference>
<dbReference type="EMBL" id="HG994580">
    <property type="protein sequence ID" value="CAF2767314.1"/>
    <property type="molecule type" value="Genomic_DNA"/>
</dbReference>
<evidence type="ECO:0000256" key="4">
    <source>
        <dbReference type="ARBA" id="ARBA00021589"/>
    </source>
</evidence>
<dbReference type="InterPro" id="IPR012337">
    <property type="entry name" value="RNaseH-like_sf"/>
</dbReference>
<comment type="catalytic activity">
    <reaction evidence="14">
        <text>DNA(n) + a 2'-deoxyribonucleoside 5'-triphosphate = DNA(n+1) + diphosphate</text>
        <dbReference type="Rhea" id="RHEA:22508"/>
        <dbReference type="Rhea" id="RHEA-COMP:17339"/>
        <dbReference type="Rhea" id="RHEA-COMP:17340"/>
        <dbReference type="ChEBI" id="CHEBI:33019"/>
        <dbReference type="ChEBI" id="CHEBI:61560"/>
        <dbReference type="ChEBI" id="CHEBI:173112"/>
        <dbReference type="EC" id="2.7.7.7"/>
    </reaction>
</comment>
<dbReference type="SMART" id="SM00486">
    <property type="entry name" value="POLBc"/>
    <property type="match status" value="1"/>
</dbReference>
<dbReference type="OrthoDB" id="2414538at2759"/>
<evidence type="ECO:0000313" key="17">
    <source>
        <dbReference type="Proteomes" id="UP000675881"/>
    </source>
</evidence>
<dbReference type="GO" id="GO:0016035">
    <property type="term" value="C:zeta DNA polymerase complex"/>
    <property type="evidence" value="ECO:0007669"/>
    <property type="project" value="InterPro"/>
</dbReference>
<dbReference type="GO" id="GO:0005634">
    <property type="term" value="C:nucleus"/>
    <property type="evidence" value="ECO:0007669"/>
    <property type="project" value="TreeGrafter"/>
</dbReference>
<evidence type="ECO:0000313" key="16">
    <source>
        <dbReference type="EMBL" id="CAF2767314.1"/>
    </source>
</evidence>
<dbReference type="Pfam" id="PF00136">
    <property type="entry name" value="DNA_pol_B"/>
    <property type="match status" value="2"/>
</dbReference>
<dbReference type="Gene3D" id="1.10.287.690">
    <property type="entry name" value="Helix hairpin bin"/>
    <property type="match status" value="1"/>
</dbReference>
<comment type="cofactor">
    <cofactor evidence="1">
        <name>[4Fe-4S] cluster</name>
        <dbReference type="ChEBI" id="CHEBI:49883"/>
    </cofactor>
</comment>
<evidence type="ECO:0000256" key="2">
    <source>
        <dbReference type="ARBA" id="ARBA00005755"/>
    </source>
</evidence>
<dbReference type="SUPFAM" id="SSF56672">
    <property type="entry name" value="DNA/RNA polymerases"/>
    <property type="match status" value="1"/>
</dbReference>
<evidence type="ECO:0000256" key="5">
    <source>
        <dbReference type="ARBA" id="ARBA00022679"/>
    </source>
</evidence>
<feature type="domain" description="DNA-directed DNA polymerase family B multifunctional" evidence="15">
    <location>
        <begin position="337"/>
        <end position="543"/>
    </location>
</feature>
<dbReference type="Gene3D" id="3.30.420.10">
    <property type="entry name" value="Ribonuclease H-like superfamily/Ribonuclease H"/>
    <property type="match status" value="1"/>
</dbReference>
<protein>
    <recommendedName>
        <fullName evidence="4">DNA polymerase zeta catalytic subunit</fullName>
        <ecNumber evidence="3">2.7.7.7</ecNumber>
    </recommendedName>
</protein>
<evidence type="ECO:0000256" key="14">
    <source>
        <dbReference type="ARBA" id="ARBA00049244"/>
    </source>
</evidence>
<keyword evidence="13" id="KW-0234">DNA repair</keyword>
<dbReference type="PANTHER" id="PTHR45812:SF1">
    <property type="entry name" value="DNA POLYMERASE ZETA CATALYTIC SUBUNIT"/>
    <property type="match status" value="1"/>
</dbReference>
<evidence type="ECO:0000256" key="11">
    <source>
        <dbReference type="ARBA" id="ARBA00023004"/>
    </source>
</evidence>
<dbReference type="GO" id="GO:0000724">
    <property type="term" value="P:double-strand break repair via homologous recombination"/>
    <property type="evidence" value="ECO:0007669"/>
    <property type="project" value="TreeGrafter"/>
</dbReference>
<evidence type="ECO:0000256" key="8">
    <source>
        <dbReference type="ARBA" id="ARBA00022763"/>
    </source>
</evidence>
<keyword evidence="8" id="KW-0227">DNA damage</keyword>
<dbReference type="Gene3D" id="3.90.1600.10">
    <property type="entry name" value="Palm domain of DNA polymerase"/>
    <property type="match status" value="1"/>
</dbReference>
<evidence type="ECO:0000256" key="6">
    <source>
        <dbReference type="ARBA" id="ARBA00022695"/>
    </source>
</evidence>
<keyword evidence="9" id="KW-0862">Zinc</keyword>
<dbReference type="InterPro" id="IPR043502">
    <property type="entry name" value="DNA/RNA_pol_sf"/>
</dbReference>
<dbReference type="SUPFAM" id="SSF53098">
    <property type="entry name" value="Ribonuclease H-like"/>
    <property type="match status" value="1"/>
</dbReference>
<dbReference type="InterPro" id="IPR036397">
    <property type="entry name" value="RNaseH_sf"/>
</dbReference>
<dbReference type="FunFam" id="1.10.287.690:FF:000002">
    <property type="entry name" value="DNA polymerase zeta"/>
    <property type="match status" value="1"/>
</dbReference>
<dbReference type="InterPro" id="IPR023211">
    <property type="entry name" value="DNA_pol_palm_dom_sf"/>
</dbReference>
<keyword evidence="10" id="KW-0239">DNA-directed DNA polymerase</keyword>
<keyword evidence="12" id="KW-0411">Iron-sulfur</keyword>
<evidence type="ECO:0000256" key="10">
    <source>
        <dbReference type="ARBA" id="ARBA00022932"/>
    </source>
</evidence>
<evidence type="ECO:0000256" key="7">
    <source>
        <dbReference type="ARBA" id="ARBA00022723"/>
    </source>
</evidence>
<sequence length="567" mass="65604">MITGYETHQLSWGYIIKRARFINIDLISALSRIIKEQDQKTIDLYEGENEYEMDFKIEGRIILNIWKLLRSEASLYSYTFENMMFHILHKRVPKYDDEMLSSWERFDPEQLDLFGRNSELARLFGIQFYEVISRGSQFRVESMMLRLAKSQNYVSLSPSVRQRARMRSGEYIPLSLYPSIIMAYNYCFTTCLGRVLQSQDNEDSYEFGCSVLPHPTLSELARLEDHLTFSPGGIAFLKASVRKGILPEMLHKILDTRVMVKRSMKLYRDDNILKRTLHARQLGLKLIANVTYGYTSANFSGRMPCIEVGDSVVSKGRETLERCIKLIESHPSWNGRGRTKEEAFNIGDEMAKAVTLDNPKPVKLKFEKVYMGCILQTKKRYVGYMYESRDQSDPIYDAKGIETVRRDGCPAVAKILEKSLRILFETKDVTKVRTYVQRQFHKILSGKIPLQDLTFAKEFRGLKGYRPGACVPSLELTRRLMKKDRMNVPRIGQRVPYIIIYGEPGRPLIQSVRSPQEVMESGLRPNSTYYVSKVIGPPLDRCFSLLGVDIHSWYNDLPRDLSPVLQD</sequence>
<name>A0A7R8GZJ8_LEPSM</name>
<comment type="similarity">
    <text evidence="2">Belongs to the DNA polymerase type-B family.</text>
</comment>
<dbReference type="PANTHER" id="PTHR45812">
    <property type="entry name" value="DNA POLYMERASE ZETA CATALYTIC SUBUNIT"/>
    <property type="match status" value="1"/>
</dbReference>
<keyword evidence="7" id="KW-0479">Metal-binding</keyword>
<gene>
    <name evidence="16" type="ORF">LSAA_886</name>
</gene>
<evidence type="ECO:0000256" key="12">
    <source>
        <dbReference type="ARBA" id="ARBA00023014"/>
    </source>
</evidence>